<dbReference type="Pfam" id="PF00364">
    <property type="entry name" value="Biotin_lipoyl"/>
    <property type="match status" value="1"/>
</dbReference>
<dbReference type="GO" id="GO:0004149">
    <property type="term" value="F:dihydrolipoyllysine-residue succinyltransferase activity"/>
    <property type="evidence" value="ECO:0007669"/>
    <property type="project" value="TreeGrafter"/>
</dbReference>
<dbReference type="EMBL" id="CAQQ02111476">
    <property type="status" value="NOT_ANNOTATED_CDS"/>
    <property type="molecule type" value="Genomic_DNA"/>
</dbReference>
<dbReference type="InterPro" id="IPR050537">
    <property type="entry name" value="2-oxoacid_dehydrogenase"/>
</dbReference>
<dbReference type="PROSITE" id="PS00189">
    <property type="entry name" value="LIPOYL"/>
    <property type="match status" value="1"/>
</dbReference>
<evidence type="ECO:0000256" key="3">
    <source>
        <dbReference type="ARBA" id="ARBA00022946"/>
    </source>
</evidence>
<dbReference type="HOGENOM" id="CLU_1157572_0_0_1"/>
<reference evidence="5" key="2">
    <citation type="submission" date="2015-06" db="UniProtKB">
        <authorList>
            <consortium name="EnsemblMetazoa"/>
        </authorList>
    </citation>
    <scope>IDENTIFICATION</scope>
</reference>
<keyword evidence="3" id="KW-0809">Transit peptide</keyword>
<dbReference type="SUPFAM" id="SSF51230">
    <property type="entry name" value="Single hybrid motif"/>
    <property type="match status" value="1"/>
</dbReference>
<dbReference type="InterPro" id="IPR011053">
    <property type="entry name" value="Single_hybrid_motif"/>
</dbReference>
<protein>
    <recommendedName>
        <fullName evidence="4">Lipoyl-binding domain-containing protein</fullName>
    </recommendedName>
</protein>
<dbReference type="PROSITE" id="PS50968">
    <property type="entry name" value="BIOTINYL_LIPOYL"/>
    <property type="match status" value="1"/>
</dbReference>
<comment type="similarity">
    <text evidence="1">Belongs to the 2-oxoacid dehydrogenase family.</text>
</comment>
<evidence type="ECO:0000313" key="5">
    <source>
        <dbReference type="EnsemblMetazoa" id="MESCA002411-PA"/>
    </source>
</evidence>
<accession>T1GG98</accession>
<proteinExistence type="inferred from homology"/>
<dbReference type="STRING" id="36166.T1GG98"/>
<dbReference type="PANTHER" id="PTHR43416">
    <property type="entry name" value="DIHYDROLIPOYLLYSINE-RESIDUE SUCCINYLTRANSFERASE COMPONENT OF 2-OXOGLUTARATE DEHYDROGENASE COMPLEX, MITOCHONDRIAL-RELATED"/>
    <property type="match status" value="1"/>
</dbReference>
<dbReference type="EMBL" id="CAQQ02111477">
    <property type="status" value="NOT_ANNOTATED_CDS"/>
    <property type="molecule type" value="Genomic_DNA"/>
</dbReference>
<dbReference type="Gene3D" id="2.40.50.100">
    <property type="match status" value="1"/>
</dbReference>
<evidence type="ECO:0000313" key="6">
    <source>
        <dbReference type="Proteomes" id="UP000015102"/>
    </source>
</evidence>
<dbReference type="GO" id="GO:0006099">
    <property type="term" value="P:tricarboxylic acid cycle"/>
    <property type="evidence" value="ECO:0007669"/>
    <property type="project" value="TreeGrafter"/>
</dbReference>
<dbReference type="OMA" id="IWKETIY"/>
<reference evidence="6" key="1">
    <citation type="submission" date="2013-02" db="EMBL/GenBank/DDBJ databases">
        <authorList>
            <person name="Hughes D."/>
        </authorList>
    </citation>
    <scope>NUCLEOTIDE SEQUENCE</scope>
    <source>
        <strain>Durham</strain>
        <strain evidence="6">NC isolate 2 -- Noor lab</strain>
    </source>
</reference>
<feature type="domain" description="Lipoyl-binding" evidence="4">
    <location>
        <begin position="49"/>
        <end position="123"/>
    </location>
</feature>
<evidence type="ECO:0000259" key="4">
    <source>
        <dbReference type="PROSITE" id="PS50968"/>
    </source>
</evidence>
<dbReference type="InterPro" id="IPR003016">
    <property type="entry name" value="2-oxoA_DH_lipoyl-BS"/>
</dbReference>
<keyword evidence="6" id="KW-1185">Reference proteome</keyword>
<dbReference type="GO" id="GO:0005739">
    <property type="term" value="C:mitochondrion"/>
    <property type="evidence" value="ECO:0007669"/>
    <property type="project" value="TreeGrafter"/>
</dbReference>
<dbReference type="AlphaFoldDB" id="T1GG98"/>
<sequence length="240" mass="26119">MSNPVFVEIEAHIESRKMLYSFAASEFMQSSISNQGRIPLHTPSALLQTESVKIPPFADSVSEGDVKFTVKVGIFVKPDEIVIKIETDKTSVGIPAPFGGVIEKNLVADGDTVKAEQELFVLKKSDASAALAAKPAAAAEPPSPPPASKPAAVAYHQLQINCCYSSSTSTNCCCPNCSCCYQTCSRNRVYQNPRRVKISRMMQKIYQRLKDAQNVNVMLTTFNEMDMSGAMEITKPTSAL</sequence>
<dbReference type="CDD" id="cd06849">
    <property type="entry name" value="lipoyl_domain"/>
    <property type="match status" value="1"/>
</dbReference>
<dbReference type="InterPro" id="IPR000089">
    <property type="entry name" value="Biotin_lipoyl"/>
</dbReference>
<dbReference type="PANTHER" id="PTHR43416:SF5">
    <property type="entry name" value="DIHYDROLIPOYLLYSINE-RESIDUE SUCCINYLTRANSFERASE COMPONENT OF 2-OXOGLUTARATE DEHYDROGENASE COMPLEX, MITOCHONDRIAL"/>
    <property type="match status" value="1"/>
</dbReference>
<evidence type="ECO:0000256" key="2">
    <source>
        <dbReference type="ARBA" id="ARBA00022823"/>
    </source>
</evidence>
<dbReference type="Proteomes" id="UP000015102">
    <property type="component" value="Unassembled WGS sequence"/>
</dbReference>
<evidence type="ECO:0000256" key="1">
    <source>
        <dbReference type="ARBA" id="ARBA00007317"/>
    </source>
</evidence>
<name>T1GG98_MEGSC</name>
<keyword evidence="2" id="KW-0450">Lipoyl</keyword>
<dbReference type="EnsemblMetazoa" id="MESCA002411-RA">
    <property type="protein sequence ID" value="MESCA002411-PA"/>
    <property type="gene ID" value="MESCA002411"/>
</dbReference>
<organism evidence="5 6">
    <name type="scientific">Megaselia scalaris</name>
    <name type="common">Humpbacked fly</name>
    <name type="synonym">Phora scalaris</name>
    <dbReference type="NCBI Taxonomy" id="36166"/>
    <lineage>
        <taxon>Eukaryota</taxon>
        <taxon>Metazoa</taxon>
        <taxon>Ecdysozoa</taxon>
        <taxon>Arthropoda</taxon>
        <taxon>Hexapoda</taxon>
        <taxon>Insecta</taxon>
        <taxon>Pterygota</taxon>
        <taxon>Neoptera</taxon>
        <taxon>Endopterygota</taxon>
        <taxon>Diptera</taxon>
        <taxon>Brachycera</taxon>
        <taxon>Muscomorpha</taxon>
        <taxon>Platypezoidea</taxon>
        <taxon>Phoridae</taxon>
        <taxon>Megaseliini</taxon>
        <taxon>Megaselia</taxon>
    </lineage>
</organism>